<dbReference type="Proteomes" id="UP001485043">
    <property type="component" value="Unassembled WGS sequence"/>
</dbReference>
<dbReference type="EMBL" id="JALJOV010001138">
    <property type="protein sequence ID" value="KAK9853615.1"/>
    <property type="molecule type" value="Genomic_DNA"/>
</dbReference>
<gene>
    <name evidence="2" type="ORF">WJX84_008372</name>
</gene>
<keyword evidence="3" id="KW-1185">Reference proteome</keyword>
<organism evidence="2 3">
    <name type="scientific">Apatococcus fuscideae</name>
    <dbReference type="NCBI Taxonomy" id="2026836"/>
    <lineage>
        <taxon>Eukaryota</taxon>
        <taxon>Viridiplantae</taxon>
        <taxon>Chlorophyta</taxon>
        <taxon>core chlorophytes</taxon>
        <taxon>Trebouxiophyceae</taxon>
        <taxon>Chlorellales</taxon>
        <taxon>Chlorellaceae</taxon>
        <taxon>Apatococcus</taxon>
    </lineage>
</organism>
<evidence type="ECO:0000256" key="1">
    <source>
        <dbReference type="SAM" id="MobiDB-lite"/>
    </source>
</evidence>
<feature type="compositionally biased region" description="Basic and acidic residues" evidence="1">
    <location>
        <begin position="9"/>
        <end position="25"/>
    </location>
</feature>
<sequence length="167" mass="18123">MTWPNDGCSGRDRRVEQRAAARDPKPGGIDPKQFAADRGPDGLLILTRDVSRRPIFTILRHQKLPFLSGQTCFGSASSARITTGQGRSTKKAGWSSAGQYASTRAFLRQRCRQTSSKEKVSQGGLALHGASTAGLQGLAEQGSHVMLFRQTAANKMAQQERILPGRE</sequence>
<reference evidence="2 3" key="1">
    <citation type="journal article" date="2024" name="Nat. Commun.">
        <title>Phylogenomics reveals the evolutionary origins of lichenization in chlorophyte algae.</title>
        <authorList>
            <person name="Puginier C."/>
            <person name="Libourel C."/>
            <person name="Otte J."/>
            <person name="Skaloud P."/>
            <person name="Haon M."/>
            <person name="Grisel S."/>
            <person name="Petersen M."/>
            <person name="Berrin J.G."/>
            <person name="Delaux P.M."/>
            <person name="Dal Grande F."/>
            <person name="Keller J."/>
        </authorList>
    </citation>
    <scope>NUCLEOTIDE SEQUENCE [LARGE SCALE GENOMIC DNA]</scope>
    <source>
        <strain evidence="2 3">SAG 2523</strain>
    </source>
</reference>
<evidence type="ECO:0000313" key="3">
    <source>
        <dbReference type="Proteomes" id="UP001485043"/>
    </source>
</evidence>
<feature type="region of interest" description="Disordered" evidence="1">
    <location>
        <begin position="1"/>
        <end position="36"/>
    </location>
</feature>
<proteinExistence type="predicted"/>
<accession>A0AAW1SSH0</accession>
<protein>
    <submittedName>
        <fullName evidence="2">Uncharacterized protein</fullName>
    </submittedName>
</protein>
<dbReference type="AlphaFoldDB" id="A0AAW1SSH0"/>
<evidence type="ECO:0000313" key="2">
    <source>
        <dbReference type="EMBL" id="KAK9853615.1"/>
    </source>
</evidence>
<name>A0AAW1SSH0_9CHLO</name>
<comment type="caution">
    <text evidence="2">The sequence shown here is derived from an EMBL/GenBank/DDBJ whole genome shotgun (WGS) entry which is preliminary data.</text>
</comment>